<dbReference type="SUPFAM" id="SSF63862">
    <property type="entry name" value="Thiamin pyrophosphokinase, substrate-binding domain"/>
    <property type="match status" value="1"/>
</dbReference>
<evidence type="ECO:0000313" key="8">
    <source>
        <dbReference type="Proteomes" id="UP000683139"/>
    </source>
</evidence>
<evidence type="ECO:0000256" key="3">
    <source>
        <dbReference type="ARBA" id="ARBA00022777"/>
    </source>
</evidence>
<dbReference type="AlphaFoldDB" id="A0A920CXC1"/>
<protein>
    <recommendedName>
        <fullName evidence="5">Thiamine diphosphokinase</fullName>
        <ecNumber evidence="5">2.7.6.2</ecNumber>
    </recommendedName>
</protein>
<dbReference type="InterPro" id="IPR036759">
    <property type="entry name" value="TPK_catalytic_sf"/>
</dbReference>
<evidence type="ECO:0000256" key="4">
    <source>
        <dbReference type="ARBA" id="ARBA00022840"/>
    </source>
</evidence>
<sequence length="210" mass="23268">MIVTICSGGSVGQWAVPYFEQADYLIGADQGAHFLVEQGFTPHLALGDFDSVSSEQYERIEKMSSTFLGFDAIDKDYTDTQLAVMHALELKPERIIIVGALGSRFDHSLANIQLLELALERKIAMMIIDEHNVLQLMEQQLQITRNGYRYVSLLPHTEKVTGITLHGFKYPLTDATLTRGLSIGISNELLEEQGTIVIGSGKLLVIQAND</sequence>
<dbReference type="InterPro" id="IPR036371">
    <property type="entry name" value="TPK_B1-bd_sf"/>
</dbReference>
<dbReference type="Proteomes" id="UP000683139">
    <property type="component" value="Unassembled WGS sequence"/>
</dbReference>
<proteinExistence type="predicted"/>
<dbReference type="GO" id="GO:0030975">
    <property type="term" value="F:thiamine binding"/>
    <property type="evidence" value="ECO:0007669"/>
    <property type="project" value="InterPro"/>
</dbReference>
<dbReference type="PANTHER" id="PTHR41299:SF1">
    <property type="entry name" value="THIAMINE PYROPHOSPHOKINASE"/>
    <property type="match status" value="1"/>
</dbReference>
<evidence type="ECO:0000313" key="7">
    <source>
        <dbReference type="EMBL" id="GIP14904.1"/>
    </source>
</evidence>
<dbReference type="GO" id="GO:0004788">
    <property type="term" value="F:thiamine diphosphokinase activity"/>
    <property type="evidence" value="ECO:0007669"/>
    <property type="project" value="UniProtKB-UniRule"/>
</dbReference>
<dbReference type="RefSeq" id="WP_213513085.1">
    <property type="nucleotide sequence ID" value="NZ_BOSE01000001.1"/>
</dbReference>
<dbReference type="GO" id="GO:0016301">
    <property type="term" value="F:kinase activity"/>
    <property type="evidence" value="ECO:0007669"/>
    <property type="project" value="UniProtKB-KW"/>
</dbReference>
<feature type="domain" description="Thiamin pyrophosphokinase thiamin-binding" evidence="6">
    <location>
        <begin position="138"/>
        <end position="204"/>
    </location>
</feature>
<dbReference type="InterPro" id="IPR007373">
    <property type="entry name" value="Thiamin_PyroPKinase_B1-bd"/>
</dbReference>
<dbReference type="SUPFAM" id="SSF63999">
    <property type="entry name" value="Thiamin pyrophosphokinase, catalytic domain"/>
    <property type="match status" value="1"/>
</dbReference>
<dbReference type="CDD" id="cd07995">
    <property type="entry name" value="TPK"/>
    <property type="match status" value="1"/>
</dbReference>
<organism evidence="7 8">
    <name type="scientific">Paenibacillus montaniterrae</name>
    <dbReference type="NCBI Taxonomy" id="429341"/>
    <lineage>
        <taxon>Bacteria</taxon>
        <taxon>Bacillati</taxon>
        <taxon>Bacillota</taxon>
        <taxon>Bacilli</taxon>
        <taxon>Bacillales</taxon>
        <taxon>Paenibacillaceae</taxon>
        <taxon>Paenibacillus</taxon>
    </lineage>
</organism>
<name>A0A920CXC1_9BACL</name>
<keyword evidence="2" id="KW-0547">Nucleotide-binding</keyword>
<dbReference type="GO" id="GO:0005524">
    <property type="term" value="F:ATP binding"/>
    <property type="evidence" value="ECO:0007669"/>
    <property type="project" value="UniProtKB-KW"/>
</dbReference>
<evidence type="ECO:0000259" key="6">
    <source>
        <dbReference type="SMART" id="SM00983"/>
    </source>
</evidence>
<dbReference type="Pfam" id="PF04265">
    <property type="entry name" value="TPK_B1_binding"/>
    <property type="match status" value="1"/>
</dbReference>
<keyword evidence="4" id="KW-0067">ATP-binding</keyword>
<keyword evidence="1" id="KW-0808">Transferase</keyword>
<keyword evidence="8" id="KW-1185">Reference proteome</keyword>
<evidence type="ECO:0000256" key="5">
    <source>
        <dbReference type="NCBIfam" id="TIGR01378"/>
    </source>
</evidence>
<dbReference type="InterPro" id="IPR006282">
    <property type="entry name" value="Thi_PPkinase"/>
</dbReference>
<dbReference type="GO" id="GO:0006772">
    <property type="term" value="P:thiamine metabolic process"/>
    <property type="evidence" value="ECO:0007669"/>
    <property type="project" value="UniProtKB-UniRule"/>
</dbReference>
<keyword evidence="3" id="KW-0418">Kinase</keyword>
<reference evidence="7" key="1">
    <citation type="submission" date="2021-03" db="EMBL/GenBank/DDBJ databases">
        <title>Antimicrobial resistance genes in bacteria isolated from Japanese honey, and their potential for conferring macrolide and lincosamide resistance in the American foulbrood pathogen Paenibacillus larvae.</title>
        <authorList>
            <person name="Okamoto M."/>
            <person name="Kumagai M."/>
            <person name="Kanamori H."/>
            <person name="Takamatsu D."/>
        </authorList>
    </citation>
    <scope>NUCLEOTIDE SEQUENCE</scope>
    <source>
        <strain evidence="7">J40TS1</strain>
    </source>
</reference>
<gene>
    <name evidence="7" type="ORF">J40TS1_05460</name>
</gene>
<evidence type="ECO:0000256" key="2">
    <source>
        <dbReference type="ARBA" id="ARBA00022741"/>
    </source>
</evidence>
<dbReference type="InterPro" id="IPR053149">
    <property type="entry name" value="TPK"/>
</dbReference>
<dbReference type="Gene3D" id="3.40.50.10240">
    <property type="entry name" value="Thiamin pyrophosphokinase, catalytic domain"/>
    <property type="match status" value="1"/>
</dbReference>
<dbReference type="PANTHER" id="PTHR41299">
    <property type="entry name" value="THIAMINE PYROPHOSPHOKINASE"/>
    <property type="match status" value="1"/>
</dbReference>
<dbReference type="SMART" id="SM00983">
    <property type="entry name" value="TPK_B1_binding"/>
    <property type="match status" value="1"/>
</dbReference>
<dbReference type="Pfam" id="PF04263">
    <property type="entry name" value="TPK_catalytic"/>
    <property type="match status" value="1"/>
</dbReference>
<dbReference type="InterPro" id="IPR007371">
    <property type="entry name" value="TPK_catalytic"/>
</dbReference>
<evidence type="ECO:0000256" key="1">
    <source>
        <dbReference type="ARBA" id="ARBA00022679"/>
    </source>
</evidence>
<dbReference type="NCBIfam" id="TIGR01378">
    <property type="entry name" value="thi_PPkinase"/>
    <property type="match status" value="1"/>
</dbReference>
<dbReference type="EC" id="2.7.6.2" evidence="5"/>
<accession>A0A920CXC1</accession>
<dbReference type="EMBL" id="BOSE01000001">
    <property type="protein sequence ID" value="GIP14904.1"/>
    <property type="molecule type" value="Genomic_DNA"/>
</dbReference>
<comment type="caution">
    <text evidence="7">The sequence shown here is derived from an EMBL/GenBank/DDBJ whole genome shotgun (WGS) entry which is preliminary data.</text>
</comment>
<dbReference type="GO" id="GO:0009229">
    <property type="term" value="P:thiamine diphosphate biosynthetic process"/>
    <property type="evidence" value="ECO:0007669"/>
    <property type="project" value="InterPro"/>
</dbReference>